<accession>A0A0H3F9L2</accession>
<dbReference type="PANTHER" id="PTHR43442:SF1">
    <property type="entry name" value="THERMORESISTANT GLUCONOKINASE"/>
    <property type="match status" value="1"/>
</dbReference>
<proteinExistence type="inferred from homology"/>
<dbReference type="Pfam" id="PF01202">
    <property type="entry name" value="SKI"/>
    <property type="match status" value="1"/>
</dbReference>
<keyword evidence="5 10" id="KW-0547">Nucleotide-binding</keyword>
<gene>
    <name evidence="11" type="ordered locus">Rahaq_2353</name>
</gene>
<organism evidence="11 12">
    <name type="scientific">Rahnella sp. (strain Y9602)</name>
    <dbReference type="NCBI Taxonomy" id="2703885"/>
    <lineage>
        <taxon>Bacteria</taxon>
        <taxon>Pseudomonadati</taxon>
        <taxon>Pseudomonadota</taxon>
        <taxon>Gammaproteobacteria</taxon>
        <taxon>Enterobacterales</taxon>
        <taxon>Yersiniaceae</taxon>
        <taxon>Rahnella</taxon>
    </lineage>
</organism>
<reference evidence="11 12" key="2">
    <citation type="journal article" date="2012" name="J. Bacteriol.">
        <title>Complete Genome Sequence of Rahnella sp. Strain Y9602, a Gammaproteobacterium Isolate from Metal- and Radionuclide-Contaminated Soil.</title>
        <authorList>
            <person name="Martinez R.J."/>
            <person name="Bruce D."/>
            <person name="Detter C."/>
            <person name="Goodwin L.A."/>
            <person name="Han J."/>
            <person name="Han C.S."/>
            <person name="Held B."/>
            <person name="Land M.L."/>
            <person name="Mikhailova N."/>
            <person name="Nolan M."/>
            <person name="Pennacchio L."/>
            <person name="Pitluck S."/>
            <person name="Tapia R."/>
            <person name="Woyke T."/>
            <person name="Sobecky P.A."/>
        </authorList>
    </citation>
    <scope>NUCLEOTIDE SEQUENCE [LARGE SCALE GENOMIC DNA]</scope>
    <source>
        <strain evidence="11 12">Y9602</strain>
    </source>
</reference>
<evidence type="ECO:0000256" key="10">
    <source>
        <dbReference type="RuleBase" id="RU363066"/>
    </source>
</evidence>
<dbReference type="EMBL" id="CP002505">
    <property type="protein sequence ID" value="ADW73961.1"/>
    <property type="molecule type" value="Genomic_DNA"/>
</dbReference>
<dbReference type="Gene3D" id="3.40.50.300">
    <property type="entry name" value="P-loop containing nucleotide triphosphate hydrolases"/>
    <property type="match status" value="1"/>
</dbReference>
<dbReference type="PANTHER" id="PTHR43442">
    <property type="entry name" value="GLUCONOKINASE-RELATED"/>
    <property type="match status" value="1"/>
</dbReference>
<evidence type="ECO:0000313" key="11">
    <source>
        <dbReference type="EMBL" id="ADW73961.1"/>
    </source>
</evidence>
<evidence type="ECO:0000256" key="6">
    <source>
        <dbReference type="ARBA" id="ARBA00022777"/>
    </source>
</evidence>
<dbReference type="HOGENOM" id="CLU_077168_1_0_6"/>
<dbReference type="GO" id="GO:0005737">
    <property type="term" value="C:cytoplasm"/>
    <property type="evidence" value="ECO:0007669"/>
    <property type="project" value="TreeGrafter"/>
</dbReference>
<evidence type="ECO:0000256" key="8">
    <source>
        <dbReference type="ARBA" id="ARBA00023064"/>
    </source>
</evidence>
<comment type="pathway">
    <text evidence="1">Carbohydrate acid metabolism.</text>
</comment>
<dbReference type="eggNOG" id="COG3265">
    <property type="taxonomic scope" value="Bacteria"/>
</dbReference>
<evidence type="ECO:0000256" key="3">
    <source>
        <dbReference type="ARBA" id="ARBA00012054"/>
    </source>
</evidence>
<evidence type="ECO:0000313" key="12">
    <source>
        <dbReference type="Proteomes" id="UP000007257"/>
    </source>
</evidence>
<dbReference type="InterPro" id="IPR027417">
    <property type="entry name" value="P-loop_NTPase"/>
</dbReference>
<dbReference type="AlphaFoldDB" id="A0A0H3F9L2"/>
<evidence type="ECO:0000256" key="2">
    <source>
        <dbReference type="ARBA" id="ARBA00008420"/>
    </source>
</evidence>
<keyword evidence="6 10" id="KW-0418">Kinase</keyword>
<keyword evidence="4 10" id="KW-0808">Transferase</keyword>
<dbReference type="InterPro" id="IPR006001">
    <property type="entry name" value="Therm_gnt_kin"/>
</dbReference>
<dbReference type="NCBIfam" id="TIGR01313">
    <property type="entry name" value="therm_gnt_kin"/>
    <property type="match status" value="1"/>
</dbReference>
<dbReference type="SUPFAM" id="SSF52540">
    <property type="entry name" value="P-loop containing nucleoside triphosphate hydrolases"/>
    <property type="match status" value="1"/>
</dbReference>
<evidence type="ECO:0000256" key="7">
    <source>
        <dbReference type="ARBA" id="ARBA00022840"/>
    </source>
</evidence>
<dbReference type="GO" id="GO:0019521">
    <property type="term" value="P:D-gluconate metabolic process"/>
    <property type="evidence" value="ECO:0007669"/>
    <property type="project" value="UniProtKB-KW"/>
</dbReference>
<evidence type="ECO:0000256" key="9">
    <source>
        <dbReference type="ARBA" id="ARBA00048090"/>
    </source>
</evidence>
<comment type="similarity">
    <text evidence="2 10">Belongs to the gluconokinase GntK/GntV family.</text>
</comment>
<dbReference type="CDD" id="cd02021">
    <property type="entry name" value="GntK"/>
    <property type="match status" value="1"/>
</dbReference>
<protein>
    <recommendedName>
        <fullName evidence="3 10">Gluconokinase</fullName>
        <ecNumber evidence="3 10">2.7.1.12</ecNumber>
    </recommendedName>
</protein>
<dbReference type="KEGG" id="rah:Rahaq_2353"/>
<dbReference type="GO" id="GO:0046316">
    <property type="term" value="F:gluconokinase activity"/>
    <property type="evidence" value="ECO:0007669"/>
    <property type="project" value="UniProtKB-EC"/>
</dbReference>
<keyword evidence="7 10" id="KW-0067">ATP-binding</keyword>
<comment type="catalytic activity">
    <reaction evidence="9 10">
        <text>D-gluconate + ATP = 6-phospho-D-gluconate + ADP + H(+)</text>
        <dbReference type="Rhea" id="RHEA:19433"/>
        <dbReference type="ChEBI" id="CHEBI:15378"/>
        <dbReference type="ChEBI" id="CHEBI:18391"/>
        <dbReference type="ChEBI" id="CHEBI:30616"/>
        <dbReference type="ChEBI" id="CHEBI:58759"/>
        <dbReference type="ChEBI" id="CHEBI:456216"/>
        <dbReference type="EC" id="2.7.1.12"/>
    </reaction>
</comment>
<dbReference type="FunFam" id="3.40.50.300:FF:000522">
    <property type="entry name" value="Gluconokinase"/>
    <property type="match status" value="1"/>
</dbReference>
<evidence type="ECO:0000256" key="4">
    <source>
        <dbReference type="ARBA" id="ARBA00022679"/>
    </source>
</evidence>
<dbReference type="NCBIfam" id="NF008583">
    <property type="entry name" value="PRK11545.1"/>
    <property type="match status" value="1"/>
</dbReference>
<dbReference type="Proteomes" id="UP000007257">
    <property type="component" value="Chromosome"/>
</dbReference>
<name>A0A0H3F9L2_RAHSY</name>
<evidence type="ECO:0000256" key="5">
    <source>
        <dbReference type="ARBA" id="ARBA00022741"/>
    </source>
</evidence>
<dbReference type="InterPro" id="IPR031322">
    <property type="entry name" value="Shikimate/glucono_kinase"/>
</dbReference>
<dbReference type="GO" id="GO:0005524">
    <property type="term" value="F:ATP binding"/>
    <property type="evidence" value="ECO:0007669"/>
    <property type="project" value="UniProtKB-KW"/>
</dbReference>
<evidence type="ECO:0000256" key="1">
    <source>
        <dbReference type="ARBA" id="ARBA00004761"/>
    </source>
</evidence>
<reference evidence="12" key="1">
    <citation type="submission" date="2011-01" db="EMBL/GenBank/DDBJ databases">
        <title>Complete sequence of chromosome of Rahnella sp. Y9602.</title>
        <authorList>
            <consortium name="US DOE Joint Genome Institute"/>
            <person name="Lucas S."/>
            <person name="Copeland A."/>
            <person name="Lapidus A."/>
            <person name="Cheng J.-F."/>
            <person name="Goodwin L."/>
            <person name="Pitluck S."/>
            <person name="Lu M."/>
            <person name="Detter J.C."/>
            <person name="Han C."/>
            <person name="Tapia R."/>
            <person name="Land M."/>
            <person name="Hauser L."/>
            <person name="Kyrpides N."/>
            <person name="Ivanova N."/>
            <person name="Ovchinnikova G."/>
            <person name="Pagani I."/>
            <person name="Sobecky P.A."/>
            <person name="Martinez R.J."/>
            <person name="Woyke T."/>
        </authorList>
    </citation>
    <scope>NUCLEOTIDE SEQUENCE [LARGE SCALE GENOMIC DNA]</scope>
    <source>
        <strain evidence="12">Y9602</strain>
    </source>
</reference>
<dbReference type="EC" id="2.7.1.12" evidence="3 10"/>
<sequence>MNSVDITNKTTDPSFAFFNQSRSATVNNDQNRIYVFMGVSGSGKSAVANAVAHQLSAGFLDGDFLHPRSNILKMAAGDALNDDDRAPWLAALNDAAFAMQRTNNVSVIICSALKKRYRDRLRAGNANLSFIYLQGEFPVIEERMAARKGHFFKSQMLISQFAALEQPGAEESDVITIGIHQPLDAVIAETLQHIRSFQQQEHCA</sequence>
<keyword evidence="8" id="KW-0311">Gluconate utilization</keyword>